<feature type="compositionally biased region" description="Polar residues" evidence="1">
    <location>
        <begin position="96"/>
        <end position="107"/>
    </location>
</feature>
<feature type="compositionally biased region" description="Polar residues" evidence="1">
    <location>
        <begin position="155"/>
        <end position="168"/>
    </location>
</feature>
<evidence type="ECO:0000313" key="2">
    <source>
        <dbReference type="EMBL" id="CAG9814744.1"/>
    </source>
</evidence>
<name>A0A9N9X0Q6_PHACE</name>
<reference evidence="2" key="2">
    <citation type="submission" date="2022-10" db="EMBL/GenBank/DDBJ databases">
        <authorList>
            <consortium name="ENA_rothamsted_submissions"/>
            <consortium name="culmorum"/>
            <person name="King R."/>
        </authorList>
    </citation>
    <scope>NUCLEOTIDE SEQUENCE</scope>
</reference>
<evidence type="ECO:0000313" key="3">
    <source>
        <dbReference type="Proteomes" id="UP001153737"/>
    </source>
</evidence>
<feature type="compositionally biased region" description="Basic and acidic residues" evidence="1">
    <location>
        <begin position="1"/>
        <end position="29"/>
    </location>
</feature>
<keyword evidence="3" id="KW-1185">Reference proteome</keyword>
<evidence type="ECO:0000256" key="1">
    <source>
        <dbReference type="SAM" id="MobiDB-lite"/>
    </source>
</evidence>
<dbReference type="AlphaFoldDB" id="A0A9N9X0Q6"/>
<feature type="region of interest" description="Disordered" evidence="1">
    <location>
        <begin position="96"/>
        <end position="177"/>
    </location>
</feature>
<proteinExistence type="predicted"/>
<reference evidence="2" key="1">
    <citation type="submission" date="2022-01" db="EMBL/GenBank/DDBJ databases">
        <authorList>
            <person name="King R."/>
        </authorList>
    </citation>
    <scope>NUCLEOTIDE SEQUENCE</scope>
</reference>
<accession>A0A9N9X0Q6</accession>
<organism evidence="2 3">
    <name type="scientific">Phaedon cochleariae</name>
    <name type="common">Mustard beetle</name>
    <dbReference type="NCBI Taxonomy" id="80249"/>
    <lineage>
        <taxon>Eukaryota</taxon>
        <taxon>Metazoa</taxon>
        <taxon>Ecdysozoa</taxon>
        <taxon>Arthropoda</taxon>
        <taxon>Hexapoda</taxon>
        <taxon>Insecta</taxon>
        <taxon>Pterygota</taxon>
        <taxon>Neoptera</taxon>
        <taxon>Endopterygota</taxon>
        <taxon>Coleoptera</taxon>
        <taxon>Polyphaga</taxon>
        <taxon>Cucujiformia</taxon>
        <taxon>Chrysomeloidea</taxon>
        <taxon>Chrysomelidae</taxon>
        <taxon>Chrysomelinae</taxon>
        <taxon>Chrysomelini</taxon>
        <taxon>Phaedon</taxon>
    </lineage>
</organism>
<dbReference type="OrthoDB" id="6775828at2759"/>
<dbReference type="EMBL" id="OU896717">
    <property type="protein sequence ID" value="CAG9814744.1"/>
    <property type="molecule type" value="Genomic_DNA"/>
</dbReference>
<gene>
    <name evidence="2" type="ORF">PHAECO_LOCUS2629</name>
</gene>
<feature type="region of interest" description="Disordered" evidence="1">
    <location>
        <begin position="1"/>
        <end position="33"/>
    </location>
</feature>
<dbReference type="Proteomes" id="UP001153737">
    <property type="component" value="Chromosome 11"/>
</dbReference>
<protein>
    <submittedName>
        <fullName evidence="2">Uncharacterized protein</fullName>
    </submittedName>
</protein>
<feature type="compositionally biased region" description="Low complexity" evidence="1">
    <location>
        <begin position="134"/>
        <end position="149"/>
    </location>
</feature>
<sequence length="317" mass="35598">MSSDSERSRSPRDSDKDEKIKVKKSDKAKQKALQSKLDAAEAYNQELKAQNDKLFDEIRAANESIAKLTQQVTELLIKVNNDIDKQTHMEAEEIVNQNENAISNKVNEVNPDGEWELASSSRSKKRKAKKDAGNSSASNSKIAKSNATSGAEPLENSSATQGINQNNPKNDDKIISPPSIVLRNTEVWGQVSRYALNKKIGIAHAKNITDGVSIKPDTPEDYRKLIKLFDEKKVEYHTYMLPEDKLLHVVIKGIPAGTDPEEIKLDLENKGFHPKLVSQMTSRKTKNALPMFLVQLPKNERFLYWGFSKESLRALNL</sequence>